<evidence type="ECO:0000256" key="5">
    <source>
        <dbReference type="ARBA" id="ARBA00023004"/>
    </source>
</evidence>
<keyword evidence="6" id="KW-0503">Monooxygenase</keyword>
<dbReference type="Proteomes" id="UP000319894">
    <property type="component" value="Unassembled WGS sequence"/>
</dbReference>
<evidence type="ECO:0000256" key="3">
    <source>
        <dbReference type="ARBA" id="ARBA00022723"/>
    </source>
</evidence>
<evidence type="ECO:0000256" key="7">
    <source>
        <dbReference type="SAM" id="MobiDB-lite"/>
    </source>
</evidence>
<feature type="region of interest" description="Disordered" evidence="7">
    <location>
        <begin position="208"/>
        <end position="227"/>
    </location>
</feature>
<dbReference type="GO" id="GO:0016705">
    <property type="term" value="F:oxidoreductase activity, acting on paired donors, with incorporation or reduction of molecular oxygen"/>
    <property type="evidence" value="ECO:0007669"/>
    <property type="project" value="InterPro"/>
</dbReference>
<evidence type="ECO:0000256" key="2">
    <source>
        <dbReference type="ARBA" id="ARBA00022617"/>
    </source>
</evidence>
<name>A0A554N9D5_9EURY</name>
<dbReference type="PRINTS" id="PR00385">
    <property type="entry name" value="P450"/>
</dbReference>
<reference evidence="8 9" key="1">
    <citation type="submission" date="2018-06" db="EMBL/GenBank/DDBJ databases">
        <title>Natronomonas sp. F16-60 a new haloarchaeon isolated from a solar saltern of Isla Cristina, Huelva, Spain.</title>
        <authorList>
            <person name="Duran-Viseras A."/>
            <person name="Sanchez-Porro C."/>
            <person name="Ventosa A."/>
        </authorList>
    </citation>
    <scope>NUCLEOTIDE SEQUENCE [LARGE SCALE GENOMIC DNA]</scope>
    <source>
        <strain evidence="8 9">F16-60</strain>
    </source>
</reference>
<keyword evidence="3" id="KW-0479">Metal-binding</keyword>
<comment type="similarity">
    <text evidence="1">Belongs to the cytochrome P450 family.</text>
</comment>
<feature type="region of interest" description="Disordered" evidence="7">
    <location>
        <begin position="357"/>
        <end position="387"/>
    </location>
</feature>
<dbReference type="Gene3D" id="1.10.630.10">
    <property type="entry name" value="Cytochrome P450"/>
    <property type="match status" value="1"/>
</dbReference>
<dbReference type="InParanoid" id="A0A554N9D5"/>
<evidence type="ECO:0000256" key="6">
    <source>
        <dbReference type="ARBA" id="ARBA00023033"/>
    </source>
</evidence>
<gene>
    <name evidence="8" type="ORF">DP107_10020</name>
</gene>
<dbReference type="InterPro" id="IPR001128">
    <property type="entry name" value="Cyt_P450"/>
</dbReference>
<keyword evidence="9" id="KW-1185">Reference proteome</keyword>
<organism evidence="8 9">
    <name type="scientific">Haloglomus irregulare</name>
    <dbReference type="NCBI Taxonomy" id="2234134"/>
    <lineage>
        <taxon>Archaea</taxon>
        <taxon>Methanobacteriati</taxon>
        <taxon>Methanobacteriota</taxon>
        <taxon>Stenosarchaea group</taxon>
        <taxon>Halobacteria</taxon>
        <taxon>Halobacteriales</taxon>
        <taxon>Natronomonadaceae</taxon>
        <taxon>Haloglomus</taxon>
    </lineage>
</organism>
<dbReference type="GO" id="GO:0004497">
    <property type="term" value="F:monooxygenase activity"/>
    <property type="evidence" value="ECO:0007669"/>
    <property type="project" value="UniProtKB-KW"/>
</dbReference>
<evidence type="ECO:0000313" key="9">
    <source>
        <dbReference type="Proteomes" id="UP000319894"/>
    </source>
</evidence>
<dbReference type="InterPro" id="IPR036396">
    <property type="entry name" value="Cyt_P450_sf"/>
</dbReference>
<evidence type="ECO:0000256" key="4">
    <source>
        <dbReference type="ARBA" id="ARBA00023002"/>
    </source>
</evidence>
<protein>
    <recommendedName>
        <fullName evidence="10">Cytochrome P450</fullName>
    </recommendedName>
</protein>
<evidence type="ECO:0000313" key="8">
    <source>
        <dbReference type="EMBL" id="TSD13972.1"/>
    </source>
</evidence>
<keyword evidence="5" id="KW-0408">Iron</keyword>
<comment type="caution">
    <text evidence="8">The sequence shown here is derived from an EMBL/GenBank/DDBJ whole genome shotgun (WGS) entry which is preliminary data.</text>
</comment>
<accession>A0A554N9D5</accession>
<keyword evidence="4" id="KW-0560">Oxidoreductase</keyword>
<dbReference type="AlphaFoldDB" id="A0A554N9D5"/>
<evidence type="ECO:0008006" key="10">
    <source>
        <dbReference type="Google" id="ProtNLM"/>
    </source>
</evidence>
<dbReference type="InterPro" id="IPR017972">
    <property type="entry name" value="Cyt_P450_CS"/>
</dbReference>
<dbReference type="PANTHER" id="PTHR24291">
    <property type="entry name" value="CYTOCHROME P450 FAMILY 4"/>
    <property type="match status" value="1"/>
</dbReference>
<proteinExistence type="inferred from homology"/>
<dbReference type="PRINTS" id="PR00463">
    <property type="entry name" value="EP450I"/>
</dbReference>
<dbReference type="PANTHER" id="PTHR24291:SF50">
    <property type="entry name" value="BIFUNCTIONAL ALBAFLAVENONE MONOOXYGENASE_TERPENE SYNTHASE"/>
    <property type="match status" value="1"/>
</dbReference>
<dbReference type="InterPro" id="IPR002401">
    <property type="entry name" value="Cyt_P450_E_grp-I"/>
</dbReference>
<feature type="compositionally biased region" description="Low complexity" evidence="7">
    <location>
        <begin position="367"/>
        <end position="382"/>
    </location>
</feature>
<sequence>MFAPERLVRVALVGRLVAQRPPDRSQQVAEGPLHRVGDVREVGLVERGLGHHRRLERARAAIGVGLPLRGEAEQRRHDLAEALALGERPDPDTDHLVRPVPERVGRPRRHPQVRARFDRPLAPVHRERRAPGEHLEPLLDARVDMCGRPLGPRPEDHLGTLPPVGELADGDPRDRVVDGPWRVAPVGVGIAHGTITGGDGMWISSTARRHPSRRPGVVPRNPLTPCPRRRRMARELPTPPEAGLVNALRFGTQTFRFLEGVQSRFEDAVSIPVAGGGSLVLVTNPSLVHDALSRPEDFPRVPAQGPSSMISEQGLVQSEGDLWRQQREVMGDAFAGPAVRSYGDTVGRRVEELTDEWRTALSGGDGPTTAADGGTAAAPTGGRRADPVSGELSLNLHREMTSMTFRVACEAILGETVGRGLADRFYEWMAVAGEEFEFDATTAAPEWLPTPVSAEFDDAANGVLTLAETMIERRRRQLADGTHDSMDMLTLLLLREDDPEVDYPPNQIRDEVATFLIAGHETTALSLSYTQSLLAWHPEIRARVREEVREVVGDETPAYEHYADLEYTGQVYAEALRLYPPAWAVFRRTTEPVELGDYRVPADAGVIMPQWSIHRDERYFDRPDEFDPSRWDDRRPEAVEAYFPFSVGPHACIGRQFALTGARMALAGIVREFDVDVPAHGLDDLRATPTLRPGDGVPSTVRFAE</sequence>
<dbReference type="GO" id="GO:0020037">
    <property type="term" value="F:heme binding"/>
    <property type="evidence" value="ECO:0007669"/>
    <property type="project" value="InterPro"/>
</dbReference>
<dbReference type="InterPro" id="IPR050196">
    <property type="entry name" value="Cytochrome_P450_Monoox"/>
</dbReference>
<keyword evidence="2" id="KW-0349">Heme</keyword>
<dbReference type="SUPFAM" id="SSF48264">
    <property type="entry name" value="Cytochrome P450"/>
    <property type="match status" value="1"/>
</dbReference>
<evidence type="ECO:0000256" key="1">
    <source>
        <dbReference type="ARBA" id="ARBA00010617"/>
    </source>
</evidence>
<dbReference type="EMBL" id="QMDX01000005">
    <property type="protein sequence ID" value="TSD13972.1"/>
    <property type="molecule type" value="Genomic_DNA"/>
</dbReference>
<dbReference type="Pfam" id="PF00067">
    <property type="entry name" value="p450"/>
    <property type="match status" value="1"/>
</dbReference>
<dbReference type="PROSITE" id="PS00086">
    <property type="entry name" value="CYTOCHROME_P450"/>
    <property type="match status" value="1"/>
</dbReference>
<dbReference type="GO" id="GO:0005506">
    <property type="term" value="F:iron ion binding"/>
    <property type="evidence" value="ECO:0007669"/>
    <property type="project" value="InterPro"/>
</dbReference>